<dbReference type="PANTHER" id="PTHR10984">
    <property type="entry name" value="ENDOPLASMIC RETICULUM-GOLGI INTERMEDIATE COMPARTMENT PROTEIN"/>
    <property type="match status" value="1"/>
</dbReference>
<dbReference type="CDD" id="cd02961">
    <property type="entry name" value="PDI_a_family"/>
    <property type="match status" value="1"/>
</dbReference>
<dbReference type="Pfam" id="PF13850">
    <property type="entry name" value="ERGIC_N"/>
    <property type="match status" value="1"/>
</dbReference>
<feature type="domain" description="Thioredoxin" evidence="6">
    <location>
        <begin position="120"/>
        <end position="248"/>
    </location>
</feature>
<dbReference type="InterPro" id="IPR012936">
    <property type="entry name" value="Erv_C"/>
</dbReference>
<reference evidence="7" key="1">
    <citation type="submission" date="2021-01" db="EMBL/GenBank/DDBJ databases">
        <authorList>
            <person name="Corre E."/>
            <person name="Pelletier E."/>
            <person name="Niang G."/>
            <person name="Scheremetjew M."/>
            <person name="Finn R."/>
            <person name="Kale V."/>
            <person name="Holt S."/>
            <person name="Cochrane G."/>
            <person name="Meng A."/>
            <person name="Brown T."/>
            <person name="Cohen L."/>
        </authorList>
    </citation>
    <scope>NUCLEOTIDE SEQUENCE</scope>
    <source>
        <strain evidence="7">308</strain>
    </source>
</reference>
<organism evidence="7">
    <name type="scientific">Corethron hystrix</name>
    <dbReference type="NCBI Taxonomy" id="216773"/>
    <lineage>
        <taxon>Eukaryota</taxon>
        <taxon>Sar</taxon>
        <taxon>Stramenopiles</taxon>
        <taxon>Ochrophyta</taxon>
        <taxon>Bacillariophyta</taxon>
        <taxon>Coscinodiscophyceae</taxon>
        <taxon>Corethrophycidae</taxon>
        <taxon>Corethrales</taxon>
        <taxon>Corethraceae</taxon>
        <taxon>Corethron</taxon>
    </lineage>
</organism>
<dbReference type="AlphaFoldDB" id="A0A7S1FM79"/>
<dbReference type="EMBL" id="HBFR01003373">
    <property type="protein sequence ID" value="CAD8875157.1"/>
    <property type="molecule type" value="Transcribed_RNA"/>
</dbReference>
<gene>
    <name evidence="7" type="ORF">CHYS00102_LOCUS2332</name>
</gene>
<dbReference type="InterPro" id="IPR013766">
    <property type="entry name" value="Thioredoxin_domain"/>
</dbReference>
<dbReference type="Pfam" id="PF00085">
    <property type="entry name" value="Thioredoxin"/>
    <property type="match status" value="1"/>
</dbReference>
<dbReference type="Gene3D" id="3.40.30.10">
    <property type="entry name" value="Glutaredoxin"/>
    <property type="match status" value="1"/>
</dbReference>
<dbReference type="GO" id="GO:0005783">
    <property type="term" value="C:endoplasmic reticulum"/>
    <property type="evidence" value="ECO:0007669"/>
    <property type="project" value="TreeGrafter"/>
</dbReference>
<proteinExistence type="predicted"/>
<dbReference type="SUPFAM" id="SSF52833">
    <property type="entry name" value="Thioredoxin-like"/>
    <property type="match status" value="1"/>
</dbReference>
<dbReference type="InterPro" id="IPR039542">
    <property type="entry name" value="Erv_N"/>
</dbReference>
<keyword evidence="4 5" id="KW-0472">Membrane</keyword>
<evidence type="ECO:0000256" key="2">
    <source>
        <dbReference type="ARBA" id="ARBA00022692"/>
    </source>
</evidence>
<sequence length="456" mass="52432">MMSSVDFYRRIPKDLTESTSLGAIMSLVAITIMIVLFVSETYAFLTTNIATSVVLDPDTTELLRLNFNLTFQDLHCDYASVDVLDSLGTNRQNVTKNVEKWQLDSNGIRRIFSGRNREVKKVVQQEHSASLEEMHEDGVHAVVLTRDTIDEFIKSHEMAYINFFAPWCIWCQRLHPTWERFAEEVEYEEMPVGVGTVDCVEQADVCRKYMIRAFPSLKWFSNGSNKTPDYKGDRTVDALVDYATRMVHMDTKYKDWQKAAADKGEDAVKPFGREEHMGCQISGYLLVNRVPGNFHVIANSVNHNLNPSMTNLTHTVNHLSFGEAHRPVRMRRNLAKVPDEYKQFTPINGESYITREFHRAFHHYIKVVSTTVDFDKSPSVPTYQFISQSQSVHYRTEEVPEARFSYDISPMAVVITREGRKWYDYLTSLFAIIGGTFTTLGLIDATLYKMFKAKKI</sequence>
<evidence type="ECO:0000256" key="1">
    <source>
        <dbReference type="ARBA" id="ARBA00004370"/>
    </source>
</evidence>
<evidence type="ECO:0000256" key="4">
    <source>
        <dbReference type="ARBA" id="ARBA00023136"/>
    </source>
</evidence>
<dbReference type="GO" id="GO:0016020">
    <property type="term" value="C:membrane"/>
    <property type="evidence" value="ECO:0007669"/>
    <property type="project" value="UniProtKB-SubCell"/>
</dbReference>
<evidence type="ECO:0000313" key="7">
    <source>
        <dbReference type="EMBL" id="CAD8875157.1"/>
    </source>
</evidence>
<feature type="transmembrane region" description="Helical" evidence="5">
    <location>
        <begin position="425"/>
        <end position="448"/>
    </location>
</feature>
<evidence type="ECO:0000256" key="5">
    <source>
        <dbReference type="SAM" id="Phobius"/>
    </source>
</evidence>
<name>A0A7S1FM79_9STRA</name>
<dbReference type="InterPro" id="IPR036249">
    <property type="entry name" value="Thioredoxin-like_sf"/>
</dbReference>
<dbReference type="GO" id="GO:0030134">
    <property type="term" value="C:COPII-coated ER to Golgi transport vesicle"/>
    <property type="evidence" value="ECO:0007669"/>
    <property type="project" value="TreeGrafter"/>
</dbReference>
<dbReference type="InterPro" id="IPR045888">
    <property type="entry name" value="Erv"/>
</dbReference>
<evidence type="ECO:0000259" key="6">
    <source>
        <dbReference type="PROSITE" id="PS51352"/>
    </source>
</evidence>
<accession>A0A7S1FM79</accession>
<keyword evidence="2 5" id="KW-0812">Transmembrane</keyword>
<dbReference type="PANTHER" id="PTHR10984:SF37">
    <property type="entry name" value="PROTEIN DISULFIDE-ISOMERASE 5-3"/>
    <property type="match status" value="1"/>
</dbReference>
<evidence type="ECO:0000256" key="3">
    <source>
        <dbReference type="ARBA" id="ARBA00022989"/>
    </source>
</evidence>
<comment type="subcellular location">
    <subcellularLocation>
        <location evidence="1">Membrane</location>
    </subcellularLocation>
</comment>
<feature type="transmembrane region" description="Helical" evidence="5">
    <location>
        <begin position="21"/>
        <end position="45"/>
    </location>
</feature>
<dbReference type="Pfam" id="PF07970">
    <property type="entry name" value="COPIIcoated_ERV"/>
    <property type="match status" value="1"/>
</dbReference>
<dbReference type="PROSITE" id="PS51352">
    <property type="entry name" value="THIOREDOXIN_2"/>
    <property type="match status" value="1"/>
</dbReference>
<protein>
    <recommendedName>
        <fullName evidence="6">Thioredoxin domain-containing protein</fullName>
    </recommendedName>
</protein>
<keyword evidence="3 5" id="KW-1133">Transmembrane helix</keyword>